<organism evidence="1">
    <name type="scientific">gut metagenome</name>
    <dbReference type="NCBI Taxonomy" id="749906"/>
    <lineage>
        <taxon>unclassified sequences</taxon>
        <taxon>metagenomes</taxon>
        <taxon>organismal metagenomes</taxon>
    </lineage>
</organism>
<dbReference type="PANTHER" id="PTHR30283:SF4">
    <property type="entry name" value="PEROXIDE STRESS RESISTANCE PROTEIN YAAA"/>
    <property type="match status" value="1"/>
</dbReference>
<evidence type="ECO:0000313" key="1">
    <source>
        <dbReference type="EMBL" id="EJX06798.1"/>
    </source>
</evidence>
<dbReference type="EMBL" id="AMCI01001057">
    <property type="protein sequence ID" value="EJX06798.1"/>
    <property type="molecule type" value="Genomic_DNA"/>
</dbReference>
<dbReference type="GO" id="GO:0005829">
    <property type="term" value="C:cytosol"/>
    <property type="evidence" value="ECO:0007669"/>
    <property type="project" value="TreeGrafter"/>
</dbReference>
<dbReference type="GO" id="GO:0033194">
    <property type="term" value="P:response to hydroperoxide"/>
    <property type="evidence" value="ECO:0007669"/>
    <property type="project" value="TreeGrafter"/>
</dbReference>
<dbReference type="PANTHER" id="PTHR30283">
    <property type="entry name" value="PEROXIDE STRESS RESPONSE PROTEIN YAAA"/>
    <property type="match status" value="1"/>
</dbReference>
<reference evidence="1" key="1">
    <citation type="journal article" date="2012" name="PLoS ONE">
        <title>Gene sets for utilization of primary and secondary nutrition supplies in the distal gut of endangered iberian lynx.</title>
        <authorList>
            <person name="Alcaide M."/>
            <person name="Messina E."/>
            <person name="Richter M."/>
            <person name="Bargiela R."/>
            <person name="Peplies J."/>
            <person name="Huws S.A."/>
            <person name="Newbold C.J."/>
            <person name="Golyshin P.N."/>
            <person name="Simon M.A."/>
            <person name="Lopez G."/>
            <person name="Yakimov M.M."/>
            <person name="Ferrer M."/>
        </authorList>
    </citation>
    <scope>NUCLEOTIDE SEQUENCE</scope>
</reference>
<protein>
    <submittedName>
        <fullName evidence="1">Protein containing DUF328</fullName>
    </submittedName>
</protein>
<sequence length="234" mass="26616">MAAVETAFRPTVPAFAQQAAEAVRQLAALPAEDLQRMLKVNAKIAAENALRYNHFFDEAQPSCPATFAYDGIVFKQLQPETLTDAQLTYAQQHLFITSFLYGLLRPLDGIRPYRLEGNVRLPDTEGLTRFDYWKPLLTEHLIQAVQADDGILVNLASSEMKRLFDWKRVCREVQVVTPEFKVMQEGQWRTIVVYAKMLRGQMTRFLMEHQPADLTALQTFEPDIPGVAAVMELL</sequence>
<dbReference type="AlphaFoldDB" id="J9GV87"/>
<gene>
    <name evidence="1" type="ORF">EVA_05094</name>
</gene>
<dbReference type="InterPro" id="IPR005583">
    <property type="entry name" value="YaaA"/>
</dbReference>
<dbReference type="Pfam" id="PF03883">
    <property type="entry name" value="H2O2_YaaD"/>
    <property type="match status" value="1"/>
</dbReference>
<name>J9GV87_9ZZZZ</name>
<proteinExistence type="inferred from homology"/>
<accession>J9GV87</accession>
<dbReference type="HAMAP" id="MF_00652">
    <property type="entry name" value="UPF0246"/>
    <property type="match status" value="1"/>
</dbReference>
<comment type="caution">
    <text evidence="1">The sequence shown here is derived from an EMBL/GenBank/DDBJ whole genome shotgun (WGS) entry which is preliminary data.</text>
</comment>